<keyword evidence="4 7" id="KW-0812">Transmembrane</keyword>
<evidence type="ECO:0000256" key="5">
    <source>
        <dbReference type="ARBA" id="ARBA00022989"/>
    </source>
</evidence>
<keyword evidence="6 7" id="KW-0472">Membrane</keyword>
<reference evidence="10" key="1">
    <citation type="submission" date="2016-10" db="EMBL/GenBank/DDBJ databases">
        <authorList>
            <person name="Varghese N."/>
            <person name="Submissions S."/>
        </authorList>
    </citation>
    <scope>NUCLEOTIDE SEQUENCE [LARGE SCALE GENOMIC DNA]</scope>
    <source>
        <strain evidence="10">DSM 22530</strain>
    </source>
</reference>
<comment type="similarity">
    <text evidence="2">Belongs to the UPF0126 family.</text>
</comment>
<accession>A0A1I1YY54</accession>
<feature type="domain" description="Glycine transporter" evidence="8">
    <location>
        <begin position="92"/>
        <end position="161"/>
    </location>
</feature>
<evidence type="ECO:0000259" key="8">
    <source>
        <dbReference type="Pfam" id="PF03458"/>
    </source>
</evidence>
<feature type="transmembrane region" description="Helical" evidence="7">
    <location>
        <begin position="30"/>
        <end position="52"/>
    </location>
</feature>
<proteinExistence type="inferred from homology"/>
<dbReference type="RefSeq" id="WP_090086562.1">
    <property type="nucleotide sequence ID" value="NZ_FOMR01000011.1"/>
</dbReference>
<evidence type="ECO:0000313" key="10">
    <source>
        <dbReference type="Proteomes" id="UP000199474"/>
    </source>
</evidence>
<dbReference type="Pfam" id="PF03458">
    <property type="entry name" value="Gly_transporter"/>
    <property type="match status" value="2"/>
</dbReference>
<keyword evidence="10" id="KW-1185">Reference proteome</keyword>
<feature type="transmembrane region" description="Helical" evidence="7">
    <location>
        <begin position="116"/>
        <end position="137"/>
    </location>
</feature>
<dbReference type="EMBL" id="FOMR01000011">
    <property type="protein sequence ID" value="SFE24496.1"/>
    <property type="molecule type" value="Genomic_DNA"/>
</dbReference>
<dbReference type="AlphaFoldDB" id="A0A1I1YY54"/>
<feature type="transmembrane region" description="Helical" evidence="7">
    <location>
        <begin position="58"/>
        <end position="79"/>
    </location>
</feature>
<name>A0A1I1YY54_9BACI</name>
<evidence type="ECO:0000256" key="2">
    <source>
        <dbReference type="ARBA" id="ARBA00008193"/>
    </source>
</evidence>
<dbReference type="OrthoDB" id="9791874at2"/>
<feature type="transmembrane region" description="Helical" evidence="7">
    <location>
        <begin position="91"/>
        <end position="110"/>
    </location>
</feature>
<dbReference type="GO" id="GO:0005886">
    <property type="term" value="C:plasma membrane"/>
    <property type="evidence" value="ECO:0007669"/>
    <property type="project" value="UniProtKB-SubCell"/>
</dbReference>
<comment type="subcellular location">
    <subcellularLocation>
        <location evidence="1">Cell membrane</location>
        <topology evidence="1">Multi-pass membrane protein</topology>
    </subcellularLocation>
</comment>
<evidence type="ECO:0000256" key="4">
    <source>
        <dbReference type="ARBA" id="ARBA00022692"/>
    </source>
</evidence>
<evidence type="ECO:0000256" key="1">
    <source>
        <dbReference type="ARBA" id="ARBA00004651"/>
    </source>
</evidence>
<evidence type="ECO:0000256" key="7">
    <source>
        <dbReference type="SAM" id="Phobius"/>
    </source>
</evidence>
<dbReference type="InterPro" id="IPR005115">
    <property type="entry name" value="Gly_transporter"/>
</dbReference>
<evidence type="ECO:0000313" key="9">
    <source>
        <dbReference type="EMBL" id="SFE24496.1"/>
    </source>
</evidence>
<evidence type="ECO:0000256" key="6">
    <source>
        <dbReference type="ARBA" id="ARBA00023136"/>
    </source>
</evidence>
<keyword evidence="5 7" id="KW-1133">Transmembrane helix</keyword>
<keyword evidence="3" id="KW-1003">Cell membrane</keyword>
<feature type="domain" description="Glycine transporter" evidence="8">
    <location>
        <begin position="5"/>
        <end position="78"/>
    </location>
</feature>
<organism evidence="9 10">
    <name type="scientific">Lentibacillus persicus</name>
    <dbReference type="NCBI Taxonomy" id="640948"/>
    <lineage>
        <taxon>Bacteria</taxon>
        <taxon>Bacillati</taxon>
        <taxon>Bacillota</taxon>
        <taxon>Bacilli</taxon>
        <taxon>Bacillales</taxon>
        <taxon>Bacillaceae</taxon>
        <taxon>Lentibacillus</taxon>
    </lineage>
</organism>
<dbReference type="PANTHER" id="PTHR30506">
    <property type="entry name" value="INNER MEMBRANE PROTEIN"/>
    <property type="match status" value="1"/>
</dbReference>
<feature type="transmembrane region" description="Helical" evidence="7">
    <location>
        <begin position="6"/>
        <end position="23"/>
    </location>
</feature>
<dbReference type="Proteomes" id="UP000199474">
    <property type="component" value="Unassembled WGS sequence"/>
</dbReference>
<evidence type="ECO:0000256" key="3">
    <source>
        <dbReference type="ARBA" id="ARBA00022475"/>
    </source>
</evidence>
<protein>
    <submittedName>
        <fullName evidence="9">Uncharacterized membrane protein YeiH</fullName>
    </submittedName>
</protein>
<gene>
    <name evidence="9" type="ORF">SAMN05216238_11126</name>
</gene>
<sequence length="199" mass="21564">MIWEVLNVVGTIAFAVSGAIIATQEDYDILGVYVLGFVTAFGGSTIRNLLIGIPIENIWTQGNLFIVVFSVITVVFLLPNPWLQYWNKWGILFDAIGLASFAIQGALSAVQVDAPLSAVLVAATLTGSGGGMLRDVLAGRKPMIFREEIYALWATLGGLAIGLGVISGPWTTGILFVAIVTLRMCSVRFNWRLPRHPIW</sequence>
<dbReference type="PANTHER" id="PTHR30506:SF3">
    <property type="entry name" value="UPF0126 INNER MEMBRANE PROTEIN YADS-RELATED"/>
    <property type="match status" value="1"/>
</dbReference>